<proteinExistence type="predicted"/>
<keyword evidence="3" id="KW-1185">Reference proteome</keyword>
<reference evidence="2 3" key="1">
    <citation type="submission" date="2019-03" db="EMBL/GenBank/DDBJ databases">
        <title>First draft genome of Liparis tanakae, snailfish: a comprehensive survey of snailfish specific genes.</title>
        <authorList>
            <person name="Kim W."/>
            <person name="Song I."/>
            <person name="Jeong J.-H."/>
            <person name="Kim D."/>
            <person name="Kim S."/>
            <person name="Ryu S."/>
            <person name="Song J.Y."/>
            <person name="Lee S.K."/>
        </authorList>
    </citation>
    <scope>NUCLEOTIDE SEQUENCE [LARGE SCALE GENOMIC DNA]</scope>
    <source>
        <tissue evidence="2">Muscle</tissue>
    </source>
</reference>
<feature type="compositionally biased region" description="Basic and acidic residues" evidence="1">
    <location>
        <begin position="118"/>
        <end position="137"/>
    </location>
</feature>
<dbReference type="EMBL" id="SRLO01000226">
    <property type="protein sequence ID" value="TNN65992.1"/>
    <property type="molecule type" value="Genomic_DNA"/>
</dbReference>
<dbReference type="AlphaFoldDB" id="A0A4Z2HMH6"/>
<name>A0A4Z2HMH6_9TELE</name>
<feature type="region of interest" description="Disordered" evidence="1">
    <location>
        <begin position="108"/>
        <end position="137"/>
    </location>
</feature>
<dbReference type="Proteomes" id="UP000314294">
    <property type="component" value="Unassembled WGS sequence"/>
</dbReference>
<organism evidence="2 3">
    <name type="scientific">Liparis tanakae</name>
    <name type="common">Tanaka's snailfish</name>
    <dbReference type="NCBI Taxonomy" id="230148"/>
    <lineage>
        <taxon>Eukaryota</taxon>
        <taxon>Metazoa</taxon>
        <taxon>Chordata</taxon>
        <taxon>Craniata</taxon>
        <taxon>Vertebrata</taxon>
        <taxon>Euteleostomi</taxon>
        <taxon>Actinopterygii</taxon>
        <taxon>Neopterygii</taxon>
        <taxon>Teleostei</taxon>
        <taxon>Neoteleostei</taxon>
        <taxon>Acanthomorphata</taxon>
        <taxon>Eupercaria</taxon>
        <taxon>Perciformes</taxon>
        <taxon>Cottioidei</taxon>
        <taxon>Cottales</taxon>
        <taxon>Liparidae</taxon>
        <taxon>Liparis</taxon>
    </lineage>
</organism>
<protein>
    <submittedName>
        <fullName evidence="2">Uncharacterized protein</fullName>
    </submittedName>
</protein>
<evidence type="ECO:0000313" key="3">
    <source>
        <dbReference type="Proteomes" id="UP000314294"/>
    </source>
</evidence>
<comment type="caution">
    <text evidence="2">The sequence shown here is derived from an EMBL/GenBank/DDBJ whole genome shotgun (WGS) entry which is preliminary data.</text>
</comment>
<sequence length="137" mass="14949">MEGHQRPYIGAQFSLLFQPFQVVQVSVRLDGKSLGRVVGAHDLGVERFCFRDVAAASMPASFPRGFQTTPCEVLQKSLTYTCSRILVVLVTSVSAAVVSDLSINNRFRRTATGDPDDSVGKRGKDGARGEEERKGDE</sequence>
<evidence type="ECO:0000256" key="1">
    <source>
        <dbReference type="SAM" id="MobiDB-lite"/>
    </source>
</evidence>
<gene>
    <name evidence="2" type="ORF">EYF80_023748</name>
</gene>
<accession>A0A4Z2HMH6</accession>
<evidence type="ECO:0000313" key="2">
    <source>
        <dbReference type="EMBL" id="TNN65992.1"/>
    </source>
</evidence>